<dbReference type="STRING" id="137246.A0A401RPN6"/>
<dbReference type="InterPro" id="IPR011993">
    <property type="entry name" value="PH-like_dom_sf"/>
</dbReference>
<dbReference type="PROSITE" id="PS50057">
    <property type="entry name" value="FERM_3"/>
    <property type="match status" value="1"/>
</dbReference>
<dbReference type="Gene3D" id="1.20.80.10">
    <property type="match status" value="1"/>
</dbReference>
<dbReference type="PANTHER" id="PTHR46049">
    <property type="entry name" value="AGAP003327-PA"/>
    <property type="match status" value="1"/>
</dbReference>
<dbReference type="EMBL" id="BEZZ01001664">
    <property type="protein sequence ID" value="GCC20066.1"/>
    <property type="molecule type" value="Genomic_DNA"/>
</dbReference>
<evidence type="ECO:0000313" key="6">
    <source>
        <dbReference type="Proteomes" id="UP000287033"/>
    </source>
</evidence>
<dbReference type="InterPro" id="IPR000857">
    <property type="entry name" value="MyTH4_dom"/>
</dbReference>
<dbReference type="PROSITE" id="PS50003">
    <property type="entry name" value="PH_DOMAIN"/>
    <property type="match status" value="1"/>
</dbReference>
<keyword evidence="6" id="KW-1185">Reference proteome</keyword>
<evidence type="ECO:0008006" key="7">
    <source>
        <dbReference type="Google" id="ProtNLM"/>
    </source>
</evidence>
<dbReference type="Pfam" id="PF00373">
    <property type="entry name" value="FERM_M"/>
    <property type="match status" value="1"/>
</dbReference>
<feature type="domain" description="PH" evidence="2">
    <location>
        <begin position="45"/>
        <end position="150"/>
    </location>
</feature>
<dbReference type="CDD" id="cd14473">
    <property type="entry name" value="FERM_B-lobe"/>
    <property type="match status" value="1"/>
</dbReference>
<dbReference type="OMA" id="QCLMGDF"/>
<dbReference type="SMART" id="SM00139">
    <property type="entry name" value="MyTH4"/>
    <property type="match status" value="1"/>
</dbReference>
<dbReference type="InterPro" id="IPR051724">
    <property type="entry name" value="Actin_motor_Myosin"/>
</dbReference>
<feature type="non-terminal residue" evidence="5">
    <location>
        <position position="1"/>
    </location>
</feature>
<dbReference type="Pfam" id="PF00169">
    <property type="entry name" value="PH"/>
    <property type="match status" value="1"/>
</dbReference>
<dbReference type="PROSITE" id="PS51016">
    <property type="entry name" value="MYTH4"/>
    <property type="match status" value="1"/>
</dbReference>
<dbReference type="AlphaFoldDB" id="A0A401RPN6"/>
<dbReference type="PANTHER" id="PTHR46049:SF5">
    <property type="entry name" value="PLECKSTRIN HOMOLOGY DOMAIN-CONTAINING FAMILY H MEMBER 3"/>
    <property type="match status" value="1"/>
</dbReference>
<dbReference type="OrthoDB" id="6108017at2759"/>
<evidence type="ECO:0000259" key="2">
    <source>
        <dbReference type="PROSITE" id="PS50003"/>
    </source>
</evidence>
<dbReference type="Gene3D" id="2.30.29.30">
    <property type="entry name" value="Pleckstrin-homology domain (PH domain)/Phosphotyrosine-binding domain (PTB)"/>
    <property type="match status" value="2"/>
</dbReference>
<dbReference type="InterPro" id="IPR001849">
    <property type="entry name" value="PH_domain"/>
</dbReference>
<evidence type="ECO:0000259" key="4">
    <source>
        <dbReference type="PROSITE" id="PS51016"/>
    </source>
</evidence>
<reference evidence="5 6" key="1">
    <citation type="journal article" date="2018" name="Nat. Ecol. Evol.">
        <title>Shark genomes provide insights into elasmobranch evolution and the origin of vertebrates.</title>
        <authorList>
            <person name="Hara Y"/>
            <person name="Yamaguchi K"/>
            <person name="Onimaru K"/>
            <person name="Kadota M"/>
            <person name="Koyanagi M"/>
            <person name="Keeley SD"/>
            <person name="Tatsumi K"/>
            <person name="Tanaka K"/>
            <person name="Motone F"/>
            <person name="Kageyama Y"/>
            <person name="Nozu R"/>
            <person name="Adachi N"/>
            <person name="Nishimura O"/>
            <person name="Nakagawa R"/>
            <person name="Tanegashima C"/>
            <person name="Kiyatake I"/>
            <person name="Matsumoto R"/>
            <person name="Murakumo K"/>
            <person name="Nishida K"/>
            <person name="Terakita A"/>
            <person name="Kuratani S"/>
            <person name="Sato K"/>
            <person name="Hyodo S Kuraku.S."/>
        </authorList>
    </citation>
    <scope>NUCLEOTIDE SEQUENCE [LARGE SCALE GENOMIC DNA]</scope>
</reference>
<evidence type="ECO:0000256" key="1">
    <source>
        <dbReference type="SAM" id="MobiDB-lite"/>
    </source>
</evidence>
<evidence type="ECO:0000259" key="3">
    <source>
        <dbReference type="PROSITE" id="PS50057"/>
    </source>
</evidence>
<feature type="domain" description="FERM" evidence="3">
    <location>
        <begin position="353"/>
        <end position="701"/>
    </location>
</feature>
<dbReference type="InterPro" id="IPR014352">
    <property type="entry name" value="FERM/acyl-CoA-bd_prot_sf"/>
</dbReference>
<dbReference type="InterPro" id="IPR000299">
    <property type="entry name" value="FERM_domain"/>
</dbReference>
<feature type="domain" description="MyTH4" evidence="4">
    <location>
        <begin position="188"/>
        <end position="348"/>
    </location>
</feature>
<dbReference type="GO" id="GO:0005856">
    <property type="term" value="C:cytoskeleton"/>
    <property type="evidence" value="ECO:0007669"/>
    <property type="project" value="InterPro"/>
</dbReference>
<protein>
    <recommendedName>
        <fullName evidence="7">PH domain-containing protein</fullName>
    </recommendedName>
</protein>
<dbReference type="SMART" id="SM00295">
    <property type="entry name" value="B41"/>
    <property type="match status" value="1"/>
</dbReference>
<dbReference type="SUPFAM" id="SSF50729">
    <property type="entry name" value="PH domain-like"/>
    <property type="match status" value="1"/>
</dbReference>
<dbReference type="SUPFAM" id="SSF47031">
    <property type="entry name" value="Second domain of FERM"/>
    <property type="match status" value="1"/>
</dbReference>
<comment type="caution">
    <text evidence="5">The sequence shown here is derived from an EMBL/GenBank/DDBJ whole genome shotgun (WGS) entry which is preliminary data.</text>
</comment>
<evidence type="ECO:0000313" key="5">
    <source>
        <dbReference type="EMBL" id="GCC20066.1"/>
    </source>
</evidence>
<name>A0A401RPN6_CHIPU</name>
<accession>A0A401RPN6</accession>
<dbReference type="FunFam" id="1.25.40.530:FF:000001">
    <property type="entry name" value="Pleckstrin homology domain-containing family H member 2"/>
    <property type="match status" value="1"/>
</dbReference>
<dbReference type="Gene3D" id="1.25.40.530">
    <property type="entry name" value="MyTH4 domain"/>
    <property type="match status" value="1"/>
</dbReference>
<dbReference type="InterPro" id="IPR038185">
    <property type="entry name" value="MyTH4_dom_sf"/>
</dbReference>
<gene>
    <name evidence="5" type="ORF">chiPu_0018716</name>
</gene>
<dbReference type="SMART" id="SM00233">
    <property type="entry name" value="PH"/>
    <property type="match status" value="1"/>
</dbReference>
<dbReference type="Pfam" id="PF00784">
    <property type="entry name" value="MyTH4"/>
    <property type="match status" value="1"/>
</dbReference>
<dbReference type="InterPro" id="IPR035963">
    <property type="entry name" value="FERM_2"/>
</dbReference>
<dbReference type="Proteomes" id="UP000287033">
    <property type="component" value="Unassembled WGS sequence"/>
</dbReference>
<dbReference type="InterPro" id="IPR019748">
    <property type="entry name" value="FERM_central"/>
</dbReference>
<sequence>ASSDLNLTQSLATDTSDRREEIPEERRTLIKEKVKRETVTGVDQGIIMQGWLFKEIQHNVKAPWLRVRKHWFVLTQDSLDYYTNNELNAKRLGMLVLTSLCSVLWPDKGTYKGTGYWNITVYGRKHHYQLYTKHLNQCIQWACAIQNVINCKAPVETPTLLLIQDIEKNCTNSEVLENIYKWNPILQHTQNPLYSPLLPFPYGIGAHHLKNTKGYTTLHDEAVKVFNSLQHLETEQDPIPLIQGILQTCLDLEPLRDEIYCQLIKQTSNPPHVGSISDLRNWQLLTCMSVTFLPSNTVLKYLRFHIKRSQDQFPETEVYKYAEFIADSLVRTKCRKRVPSCEEILVLMRREEMSCTIHYAGSKLCRVTINSHSTAGEVVNSLLVTLGLGQSRNRFALFEQNLTDQWLVADDTVVADIITRFENLAINVEEPENQWKLYFKLYCFLDLDNIPKNNLEFALLFEQVHEMVTKGYFPASEETLLALAALRLQFTIRDFTTHVPLPKLQELFPMHILQARVQQSVKALLSTNSKGLSHLLPGALASSLWGSTTQKQKLEEEQLLKVRLKEEAAALMATIVEQWKQLPGMTQLEAMTTYLSIVREWSGYGATLFEVGAFMNSAVSVAQTLWLAVGAKGLALYKQGDVESVESFDYRQISSFEVTERNTFKITLRKKDLLFESCKAQEIVQLITIYSANHFKSSTRSGDHRSRPIITGSLANSHHCNLHNDSSTEEA</sequence>
<organism evidence="5 6">
    <name type="scientific">Chiloscyllium punctatum</name>
    <name type="common">Brownbanded bambooshark</name>
    <name type="synonym">Hemiscyllium punctatum</name>
    <dbReference type="NCBI Taxonomy" id="137246"/>
    <lineage>
        <taxon>Eukaryota</taxon>
        <taxon>Metazoa</taxon>
        <taxon>Chordata</taxon>
        <taxon>Craniata</taxon>
        <taxon>Vertebrata</taxon>
        <taxon>Chondrichthyes</taxon>
        <taxon>Elasmobranchii</taxon>
        <taxon>Galeomorphii</taxon>
        <taxon>Galeoidea</taxon>
        <taxon>Orectolobiformes</taxon>
        <taxon>Hemiscylliidae</taxon>
        <taxon>Chiloscyllium</taxon>
    </lineage>
</organism>
<dbReference type="InterPro" id="IPR019749">
    <property type="entry name" value="Band_41_domain"/>
</dbReference>
<dbReference type="Pfam" id="PF21989">
    <property type="entry name" value="RA_2"/>
    <property type="match status" value="1"/>
</dbReference>
<dbReference type="Gene3D" id="3.10.20.90">
    <property type="entry name" value="Phosphatidylinositol 3-kinase Catalytic Subunit, Chain A, domain 1"/>
    <property type="match status" value="1"/>
</dbReference>
<feature type="region of interest" description="Disordered" evidence="1">
    <location>
        <begin position="1"/>
        <end position="22"/>
    </location>
</feature>
<feature type="compositionally biased region" description="Polar residues" evidence="1">
    <location>
        <begin position="1"/>
        <end position="14"/>
    </location>
</feature>
<proteinExistence type="predicted"/>